<evidence type="ECO:0000256" key="3">
    <source>
        <dbReference type="ARBA" id="ARBA00012759"/>
    </source>
</evidence>
<dbReference type="PROSITE" id="PS00973">
    <property type="entry name" value="USP_2"/>
    <property type="match status" value="1"/>
</dbReference>
<name>A0A6F9DWZ3_9ASCI</name>
<reference evidence="10" key="1">
    <citation type="submission" date="2020-04" db="EMBL/GenBank/DDBJ databases">
        <authorList>
            <person name="Neveu A P."/>
        </authorList>
    </citation>
    <scope>NUCLEOTIDE SEQUENCE</scope>
    <source>
        <tissue evidence="10">Whole embryo</tissue>
    </source>
</reference>
<dbReference type="InterPro" id="IPR038765">
    <property type="entry name" value="Papain-like_cys_pep_sf"/>
</dbReference>
<evidence type="ECO:0000256" key="1">
    <source>
        <dbReference type="ARBA" id="ARBA00000707"/>
    </source>
</evidence>
<dbReference type="GO" id="GO:0004843">
    <property type="term" value="F:cysteine-type deubiquitinase activity"/>
    <property type="evidence" value="ECO:0007669"/>
    <property type="project" value="UniProtKB-EC"/>
</dbReference>
<proteinExistence type="evidence at transcript level"/>
<dbReference type="PANTHER" id="PTHR24006">
    <property type="entry name" value="UBIQUITIN CARBOXYL-TERMINAL HYDROLASE"/>
    <property type="match status" value="1"/>
</dbReference>
<gene>
    <name evidence="10" type="primary">Usp10</name>
</gene>
<dbReference type="InterPro" id="IPR001394">
    <property type="entry name" value="Peptidase_C19_UCH"/>
</dbReference>
<dbReference type="PROSITE" id="PS50235">
    <property type="entry name" value="USP_3"/>
    <property type="match status" value="1"/>
</dbReference>
<evidence type="ECO:0000256" key="4">
    <source>
        <dbReference type="ARBA" id="ARBA00022670"/>
    </source>
</evidence>
<dbReference type="InterPro" id="IPR050164">
    <property type="entry name" value="Peptidase_C19"/>
</dbReference>
<dbReference type="EC" id="3.4.19.12" evidence="3"/>
<feature type="domain" description="USP" evidence="9">
    <location>
        <begin position="322"/>
        <end position="705"/>
    </location>
</feature>
<dbReference type="InterPro" id="IPR018200">
    <property type="entry name" value="USP_CS"/>
</dbReference>
<feature type="compositionally biased region" description="Basic and acidic residues" evidence="8">
    <location>
        <begin position="193"/>
        <end position="204"/>
    </location>
</feature>
<feature type="region of interest" description="Disordered" evidence="8">
    <location>
        <begin position="181"/>
        <end position="207"/>
    </location>
</feature>
<dbReference type="PANTHER" id="PTHR24006:SF687">
    <property type="entry name" value="UBIQUITIN CARBOXYL-TERMINAL HYDROLASE 10"/>
    <property type="match status" value="1"/>
</dbReference>
<feature type="region of interest" description="Disordered" evidence="8">
    <location>
        <begin position="113"/>
        <end position="163"/>
    </location>
</feature>
<dbReference type="GO" id="GO:0006508">
    <property type="term" value="P:proteolysis"/>
    <property type="evidence" value="ECO:0007669"/>
    <property type="project" value="UniProtKB-KW"/>
</dbReference>
<evidence type="ECO:0000256" key="8">
    <source>
        <dbReference type="SAM" id="MobiDB-lite"/>
    </source>
</evidence>
<keyword evidence="5" id="KW-0833">Ubl conjugation pathway</keyword>
<evidence type="ECO:0000313" key="10">
    <source>
        <dbReference type="EMBL" id="CAB3267543.1"/>
    </source>
</evidence>
<evidence type="ECO:0000259" key="9">
    <source>
        <dbReference type="PROSITE" id="PS50235"/>
    </source>
</evidence>
<feature type="compositionally biased region" description="Basic and acidic residues" evidence="8">
    <location>
        <begin position="150"/>
        <end position="163"/>
    </location>
</feature>
<dbReference type="Gene3D" id="3.90.70.10">
    <property type="entry name" value="Cysteine proteinases"/>
    <property type="match status" value="1"/>
</dbReference>
<evidence type="ECO:0000256" key="5">
    <source>
        <dbReference type="ARBA" id="ARBA00022786"/>
    </source>
</evidence>
<keyword evidence="7" id="KW-0788">Thiol protease</keyword>
<comment type="catalytic activity">
    <reaction evidence="1">
        <text>Thiol-dependent hydrolysis of ester, thioester, amide, peptide and isopeptide bonds formed by the C-terminal Gly of ubiquitin (a 76-residue protein attached to proteins as an intracellular targeting signal).</text>
        <dbReference type="EC" id="3.4.19.12"/>
    </reaction>
</comment>
<dbReference type="InterPro" id="IPR028889">
    <property type="entry name" value="USP"/>
</dbReference>
<feature type="region of interest" description="Disordered" evidence="8">
    <location>
        <begin position="244"/>
        <end position="278"/>
    </location>
</feature>
<dbReference type="SUPFAM" id="SSF54001">
    <property type="entry name" value="Cysteine proteinases"/>
    <property type="match status" value="1"/>
</dbReference>
<dbReference type="GO" id="GO:0005634">
    <property type="term" value="C:nucleus"/>
    <property type="evidence" value="ECO:0007669"/>
    <property type="project" value="TreeGrafter"/>
</dbReference>
<dbReference type="GO" id="GO:0005829">
    <property type="term" value="C:cytosol"/>
    <property type="evidence" value="ECO:0007669"/>
    <property type="project" value="TreeGrafter"/>
</dbReference>
<protein>
    <recommendedName>
        <fullName evidence="3">ubiquitinyl hydrolase 1</fullName>
        <ecNumber evidence="3">3.4.19.12</ecNumber>
    </recommendedName>
</protein>
<dbReference type="CDD" id="cd02257">
    <property type="entry name" value="Peptidase_C19"/>
    <property type="match status" value="1"/>
</dbReference>
<dbReference type="GO" id="GO:0016579">
    <property type="term" value="P:protein deubiquitination"/>
    <property type="evidence" value="ECO:0007669"/>
    <property type="project" value="InterPro"/>
</dbReference>
<feature type="compositionally biased region" description="Polar residues" evidence="8">
    <location>
        <begin position="252"/>
        <end position="264"/>
    </location>
</feature>
<dbReference type="GO" id="GO:0030330">
    <property type="term" value="P:DNA damage response, signal transduction by p53 class mediator"/>
    <property type="evidence" value="ECO:0007669"/>
    <property type="project" value="TreeGrafter"/>
</dbReference>
<accession>A0A6F9DWZ3</accession>
<dbReference type="Pfam" id="PF00443">
    <property type="entry name" value="UCH"/>
    <property type="match status" value="1"/>
</dbReference>
<evidence type="ECO:0000256" key="7">
    <source>
        <dbReference type="ARBA" id="ARBA00022807"/>
    </source>
</evidence>
<keyword evidence="6 10" id="KW-0378">Hydrolase</keyword>
<dbReference type="AlphaFoldDB" id="A0A6F9DWZ3"/>
<sequence length="708" mass="79926">MDANCKIEFGDVDLKLRQTYIYDTCVEFPTSWPEKDCSQISFGFEDLACDIPTENTQAQGIENIEARKAENVQKKNTDALCNGIHDIQEDTGTETVSGNTNVDIAKLGSSAAQKTVPEPVCGTKESHRKQTESELPDLIKGSQQNEVLQEDTKEQNAEVKPFESFDKVEKLDWAEEPNDLLDNYEENEFSNSQDERTTKDKTGDVDEPELTVNKTDISADQAVKTSWAGLFRSKGDASVQTFNGKAKEQTDENLVSKTKAQKSVKTAPAKSSNNNNFKTTTTLKVDKAVTYVETNEDPDAEMLAERLDNLDLIYKPQAFIPRGLMNISNWCYINATLQALLVCPPLFQLLKCLPVIPSDKRRKTSTPILDSFVHLASEFRPLSSKKGYQSSKDVRQGPPFEPRYIYDMLSVIKSTLSEKGRQEDAEEFQTCVLNGLHEEMTKLLNLRNQSTMTSSDPPVTKNGVIEHDNELQYDIPVYEEMVNGTSDMMEEEWEEVVTTKKNRSAVTRRADITRTPISAMFRGELCTSVFRPGQKISVSLEPFFSLPLDVPSDHSWSVDDALISLTGKENFQNEKNDDDASRQQTLEVLPPILILHLKRFVYDKNGGLKKIDKRMEYKTELVVAKDLLSKSGRKLGLSQRSYKLFAVLYHHGDKATGGHYSTDVFHIGVSSWLRIDDQSIRTVTNSEVTRHSPMRTAYLLYYRRTDLG</sequence>
<organism evidence="10">
    <name type="scientific">Phallusia mammillata</name>
    <dbReference type="NCBI Taxonomy" id="59560"/>
    <lineage>
        <taxon>Eukaryota</taxon>
        <taxon>Metazoa</taxon>
        <taxon>Chordata</taxon>
        <taxon>Tunicata</taxon>
        <taxon>Ascidiacea</taxon>
        <taxon>Phlebobranchia</taxon>
        <taxon>Ascidiidae</taxon>
        <taxon>Phallusia</taxon>
    </lineage>
</organism>
<keyword evidence="4" id="KW-0645">Protease</keyword>
<dbReference type="EMBL" id="LR791681">
    <property type="protein sequence ID" value="CAB3267543.1"/>
    <property type="molecule type" value="mRNA"/>
</dbReference>
<evidence type="ECO:0000256" key="2">
    <source>
        <dbReference type="ARBA" id="ARBA00005427"/>
    </source>
</evidence>
<evidence type="ECO:0000256" key="6">
    <source>
        <dbReference type="ARBA" id="ARBA00022801"/>
    </source>
</evidence>
<dbReference type="FunFam" id="3.90.70.10:FF:000092">
    <property type="entry name" value="Ubiquitin carboxyl-terminal hydrolase"/>
    <property type="match status" value="1"/>
</dbReference>
<comment type="similarity">
    <text evidence="2">Belongs to the peptidase C19 family. USP10 subfamily.</text>
</comment>
<dbReference type="GO" id="GO:0010506">
    <property type="term" value="P:regulation of autophagy"/>
    <property type="evidence" value="ECO:0007669"/>
    <property type="project" value="TreeGrafter"/>
</dbReference>